<sequence>MYNLIFWVNSRSTTVIESSEVRTKDVFGKLMIQYGNRFYHARVIATNENKAWLESLEVNLNGQITGCLLHTHQEGLFQDEVQEQEQVQEIQQELVQQQEQEEILEQRQVQEEEHEEFAEEQGRGTG</sequence>
<dbReference type="EMBL" id="JACMRX010000015">
    <property type="protein sequence ID" value="KAF7987158.1"/>
    <property type="molecule type" value="Genomic_DNA"/>
</dbReference>
<dbReference type="AlphaFoldDB" id="A0A834XJF1"/>
<evidence type="ECO:0000313" key="3">
    <source>
        <dbReference type="Proteomes" id="UP000639338"/>
    </source>
</evidence>
<organism evidence="2 3">
    <name type="scientific">Aphidius gifuensis</name>
    <name type="common">Parasitoid wasp</name>
    <dbReference type="NCBI Taxonomy" id="684658"/>
    <lineage>
        <taxon>Eukaryota</taxon>
        <taxon>Metazoa</taxon>
        <taxon>Ecdysozoa</taxon>
        <taxon>Arthropoda</taxon>
        <taxon>Hexapoda</taxon>
        <taxon>Insecta</taxon>
        <taxon>Pterygota</taxon>
        <taxon>Neoptera</taxon>
        <taxon>Endopterygota</taxon>
        <taxon>Hymenoptera</taxon>
        <taxon>Apocrita</taxon>
        <taxon>Ichneumonoidea</taxon>
        <taxon>Braconidae</taxon>
        <taxon>Aphidiinae</taxon>
        <taxon>Aphidius</taxon>
    </lineage>
</organism>
<dbReference type="OrthoDB" id="10053386at2759"/>
<dbReference type="Proteomes" id="UP000639338">
    <property type="component" value="Unassembled WGS sequence"/>
</dbReference>
<reference evidence="2 3" key="1">
    <citation type="submission" date="2020-08" db="EMBL/GenBank/DDBJ databases">
        <title>Aphidius gifuensis genome sequencing and assembly.</title>
        <authorList>
            <person name="Du Z."/>
        </authorList>
    </citation>
    <scope>NUCLEOTIDE SEQUENCE [LARGE SCALE GENOMIC DNA]</scope>
    <source>
        <strain evidence="2">YNYX2018</strain>
        <tissue evidence="2">Adults</tissue>
    </source>
</reference>
<feature type="region of interest" description="Disordered" evidence="1">
    <location>
        <begin position="106"/>
        <end position="126"/>
    </location>
</feature>
<name>A0A834XJF1_APHGI</name>
<accession>A0A834XJF1</accession>
<protein>
    <submittedName>
        <fullName evidence="2">Uncharacterized protein</fullName>
    </submittedName>
</protein>
<proteinExistence type="predicted"/>
<keyword evidence="3" id="KW-1185">Reference proteome</keyword>
<evidence type="ECO:0000256" key="1">
    <source>
        <dbReference type="SAM" id="MobiDB-lite"/>
    </source>
</evidence>
<evidence type="ECO:0000313" key="2">
    <source>
        <dbReference type="EMBL" id="KAF7987158.1"/>
    </source>
</evidence>
<comment type="caution">
    <text evidence="2">The sequence shown here is derived from an EMBL/GenBank/DDBJ whole genome shotgun (WGS) entry which is preliminary data.</text>
</comment>
<gene>
    <name evidence="2" type="ORF">HCN44_000856</name>
</gene>